<feature type="transmembrane region" description="Helical" evidence="7">
    <location>
        <begin position="124"/>
        <end position="146"/>
    </location>
</feature>
<feature type="transmembrane region" description="Helical" evidence="7">
    <location>
        <begin position="90"/>
        <end position="112"/>
    </location>
</feature>
<dbReference type="PANTHER" id="PTHR30193">
    <property type="entry name" value="ABC TRANSPORTER PERMEASE PROTEIN"/>
    <property type="match status" value="1"/>
</dbReference>
<reference evidence="9" key="2">
    <citation type="submission" date="2021-04" db="EMBL/GenBank/DDBJ databases">
        <authorList>
            <person name="Gilroy R."/>
        </authorList>
    </citation>
    <scope>NUCLEOTIDE SEQUENCE</scope>
    <source>
        <strain evidence="9">811</strain>
    </source>
</reference>
<feature type="transmembrane region" description="Helical" evidence="7">
    <location>
        <begin position="283"/>
        <end position="303"/>
    </location>
</feature>
<proteinExistence type="inferred from homology"/>
<feature type="transmembrane region" description="Helical" evidence="7">
    <location>
        <begin position="173"/>
        <end position="198"/>
    </location>
</feature>
<evidence type="ECO:0000256" key="3">
    <source>
        <dbReference type="ARBA" id="ARBA00022475"/>
    </source>
</evidence>
<dbReference type="AlphaFoldDB" id="A0A9D2AFF7"/>
<dbReference type="InterPro" id="IPR051393">
    <property type="entry name" value="ABC_transporter_permease"/>
</dbReference>
<dbReference type="PANTHER" id="PTHR30193:SF1">
    <property type="entry name" value="ABC TRANSPORTER PERMEASE PROTEIN YESP-RELATED"/>
    <property type="match status" value="1"/>
</dbReference>
<evidence type="ECO:0000256" key="1">
    <source>
        <dbReference type="ARBA" id="ARBA00004651"/>
    </source>
</evidence>
<evidence type="ECO:0000313" key="10">
    <source>
        <dbReference type="Proteomes" id="UP000824204"/>
    </source>
</evidence>
<dbReference type="InterPro" id="IPR035906">
    <property type="entry name" value="MetI-like_sf"/>
</dbReference>
<dbReference type="PROSITE" id="PS50928">
    <property type="entry name" value="ABC_TM1"/>
    <property type="match status" value="1"/>
</dbReference>
<dbReference type="Proteomes" id="UP000824204">
    <property type="component" value="Unassembled WGS sequence"/>
</dbReference>
<evidence type="ECO:0000256" key="5">
    <source>
        <dbReference type="ARBA" id="ARBA00022989"/>
    </source>
</evidence>
<evidence type="ECO:0000256" key="6">
    <source>
        <dbReference type="ARBA" id="ARBA00023136"/>
    </source>
</evidence>
<comment type="subcellular location">
    <subcellularLocation>
        <location evidence="1 7">Cell membrane</location>
        <topology evidence="1 7">Multi-pass membrane protein</topology>
    </subcellularLocation>
</comment>
<dbReference type="Pfam" id="PF00528">
    <property type="entry name" value="BPD_transp_1"/>
    <property type="match status" value="1"/>
</dbReference>
<keyword evidence="3" id="KW-1003">Cell membrane</keyword>
<feature type="transmembrane region" description="Helical" evidence="7">
    <location>
        <begin position="219"/>
        <end position="241"/>
    </location>
</feature>
<dbReference type="InterPro" id="IPR000515">
    <property type="entry name" value="MetI-like"/>
</dbReference>
<sequence>MEISANTKERQRKAAKRREHFLALVLISPYFIVFLLFTVIPFIMGFVFSFMQYNPYMPEQNEFIGFDSFARIFDFGDPISQKFWSSFSTMLVFSAVNVPLAILVPLGLAYLLNMHPPGYKVFRAILYLPCIISITIVGIIFGNMFAGSSSGLINAWLGTEIKWLSGRPWENDFLRWFVIVLANVWMCGGNFVILAAALRSVPKSLNEACEMDGGGRWERFLYVTLPGIKPAVSICLFNSLIANLNLYGGPYVLNEIDNESLLVTPMMFIQNFLLGGAAYARQTGFLCAAAIVFGAVVMLLSMIERRAMDAKKRRTSYAEEYALIKGENSLAEGEKENDEKEA</sequence>
<feature type="domain" description="ABC transmembrane type-1" evidence="8">
    <location>
        <begin position="87"/>
        <end position="304"/>
    </location>
</feature>
<dbReference type="GO" id="GO:0005886">
    <property type="term" value="C:plasma membrane"/>
    <property type="evidence" value="ECO:0007669"/>
    <property type="project" value="UniProtKB-SubCell"/>
</dbReference>
<evidence type="ECO:0000256" key="4">
    <source>
        <dbReference type="ARBA" id="ARBA00022692"/>
    </source>
</evidence>
<dbReference type="GO" id="GO:0055085">
    <property type="term" value="P:transmembrane transport"/>
    <property type="evidence" value="ECO:0007669"/>
    <property type="project" value="InterPro"/>
</dbReference>
<feature type="transmembrane region" description="Helical" evidence="7">
    <location>
        <begin position="21"/>
        <end position="48"/>
    </location>
</feature>
<keyword evidence="4 7" id="KW-0812">Transmembrane</keyword>
<dbReference type="CDD" id="cd06261">
    <property type="entry name" value="TM_PBP2"/>
    <property type="match status" value="1"/>
</dbReference>
<evidence type="ECO:0000259" key="8">
    <source>
        <dbReference type="PROSITE" id="PS50928"/>
    </source>
</evidence>
<evidence type="ECO:0000313" key="9">
    <source>
        <dbReference type="EMBL" id="HIX07764.1"/>
    </source>
</evidence>
<organism evidence="9 10">
    <name type="scientific">Candidatus Borkfalkia faecipullorum</name>
    <dbReference type="NCBI Taxonomy" id="2838510"/>
    <lineage>
        <taxon>Bacteria</taxon>
        <taxon>Bacillati</taxon>
        <taxon>Bacillota</taxon>
        <taxon>Clostridia</taxon>
        <taxon>Christensenellales</taxon>
        <taxon>Christensenellaceae</taxon>
        <taxon>Candidatus Borkfalkia</taxon>
    </lineage>
</organism>
<dbReference type="EMBL" id="DXFX01000061">
    <property type="protein sequence ID" value="HIX07764.1"/>
    <property type="molecule type" value="Genomic_DNA"/>
</dbReference>
<protein>
    <submittedName>
        <fullName evidence="9">Sugar ABC transporter permease</fullName>
    </submittedName>
</protein>
<reference evidence="9" key="1">
    <citation type="journal article" date="2021" name="PeerJ">
        <title>Extensive microbial diversity within the chicken gut microbiome revealed by metagenomics and culture.</title>
        <authorList>
            <person name="Gilroy R."/>
            <person name="Ravi A."/>
            <person name="Getino M."/>
            <person name="Pursley I."/>
            <person name="Horton D.L."/>
            <person name="Alikhan N.F."/>
            <person name="Baker D."/>
            <person name="Gharbi K."/>
            <person name="Hall N."/>
            <person name="Watson M."/>
            <person name="Adriaenssens E.M."/>
            <person name="Foster-Nyarko E."/>
            <person name="Jarju S."/>
            <person name="Secka A."/>
            <person name="Antonio M."/>
            <person name="Oren A."/>
            <person name="Chaudhuri R.R."/>
            <person name="La Ragione R."/>
            <person name="Hildebrand F."/>
            <person name="Pallen M.J."/>
        </authorList>
    </citation>
    <scope>NUCLEOTIDE SEQUENCE</scope>
    <source>
        <strain evidence="9">811</strain>
    </source>
</reference>
<evidence type="ECO:0000256" key="2">
    <source>
        <dbReference type="ARBA" id="ARBA00022448"/>
    </source>
</evidence>
<keyword evidence="2 7" id="KW-0813">Transport</keyword>
<dbReference type="Gene3D" id="1.10.3720.10">
    <property type="entry name" value="MetI-like"/>
    <property type="match status" value="1"/>
</dbReference>
<comment type="caution">
    <text evidence="9">The sequence shown here is derived from an EMBL/GenBank/DDBJ whole genome shotgun (WGS) entry which is preliminary data.</text>
</comment>
<keyword evidence="5 7" id="KW-1133">Transmembrane helix</keyword>
<accession>A0A9D2AFF7</accession>
<name>A0A9D2AFF7_9FIRM</name>
<dbReference type="SUPFAM" id="SSF161098">
    <property type="entry name" value="MetI-like"/>
    <property type="match status" value="1"/>
</dbReference>
<comment type="similarity">
    <text evidence="7">Belongs to the binding-protein-dependent transport system permease family.</text>
</comment>
<evidence type="ECO:0000256" key="7">
    <source>
        <dbReference type="RuleBase" id="RU363032"/>
    </source>
</evidence>
<gene>
    <name evidence="9" type="ORF">H9741_04790</name>
</gene>
<keyword evidence="6 7" id="KW-0472">Membrane</keyword>